<gene>
    <name evidence="1" type="ORF">RchiOBHm_Chr7g0201951</name>
</gene>
<keyword evidence="2" id="KW-1185">Reference proteome</keyword>
<name>A0A2P6P838_ROSCH</name>
<organism evidence="1 2">
    <name type="scientific">Rosa chinensis</name>
    <name type="common">China rose</name>
    <dbReference type="NCBI Taxonomy" id="74649"/>
    <lineage>
        <taxon>Eukaryota</taxon>
        <taxon>Viridiplantae</taxon>
        <taxon>Streptophyta</taxon>
        <taxon>Embryophyta</taxon>
        <taxon>Tracheophyta</taxon>
        <taxon>Spermatophyta</taxon>
        <taxon>Magnoliopsida</taxon>
        <taxon>eudicotyledons</taxon>
        <taxon>Gunneridae</taxon>
        <taxon>Pentapetalae</taxon>
        <taxon>rosids</taxon>
        <taxon>fabids</taxon>
        <taxon>Rosales</taxon>
        <taxon>Rosaceae</taxon>
        <taxon>Rosoideae</taxon>
        <taxon>Rosoideae incertae sedis</taxon>
        <taxon>Rosa</taxon>
    </lineage>
</organism>
<dbReference type="Proteomes" id="UP000238479">
    <property type="component" value="Chromosome 7"/>
</dbReference>
<accession>A0A2P6P838</accession>
<comment type="caution">
    <text evidence="1">The sequence shown here is derived from an EMBL/GenBank/DDBJ whole genome shotgun (WGS) entry which is preliminary data.</text>
</comment>
<protein>
    <submittedName>
        <fullName evidence="1">Uncharacterized protein</fullName>
    </submittedName>
</protein>
<proteinExistence type="predicted"/>
<dbReference type="Gramene" id="PRQ18077">
    <property type="protein sequence ID" value="PRQ18077"/>
    <property type="gene ID" value="RchiOBHm_Chr7g0201951"/>
</dbReference>
<evidence type="ECO:0000313" key="2">
    <source>
        <dbReference type="Proteomes" id="UP000238479"/>
    </source>
</evidence>
<evidence type="ECO:0000313" key="1">
    <source>
        <dbReference type="EMBL" id="PRQ18077.1"/>
    </source>
</evidence>
<reference evidence="1 2" key="1">
    <citation type="journal article" date="2018" name="Nat. Genet.">
        <title>The Rosa genome provides new insights in the design of modern roses.</title>
        <authorList>
            <person name="Bendahmane M."/>
        </authorList>
    </citation>
    <scope>NUCLEOTIDE SEQUENCE [LARGE SCALE GENOMIC DNA]</scope>
    <source>
        <strain evidence="2">cv. Old Blush</strain>
    </source>
</reference>
<sequence>MELLAVAYSSLVAKMEEIIYRLVICWNFQPHRSIFLHLIQLTMWKRLVICKAEMEECIDLIMEELERVCKS</sequence>
<dbReference type="EMBL" id="PDCK01000045">
    <property type="protein sequence ID" value="PRQ18077.1"/>
    <property type="molecule type" value="Genomic_DNA"/>
</dbReference>
<dbReference type="AlphaFoldDB" id="A0A2P6P838"/>